<gene>
    <name evidence="3" type="ORF">C7M84_016069</name>
</gene>
<dbReference type="Gene3D" id="3.10.100.10">
    <property type="entry name" value="Mannose-Binding Protein A, subunit A"/>
    <property type="match status" value="1"/>
</dbReference>
<sequence length="138" mass="15539">MYPQLPFSFQMKIPVLATLLALTSAGRYENEVTSLGYTKGNVQSMVDVSQGGSDYHFSWRHDGGRMYEWAFGNQYCASLGKEWHGVSIESLDEDRRISSIVAGDRMKYIWTGGVRQNYKWLWPSGAVFVGLNWSPTGG</sequence>
<dbReference type="InterPro" id="IPR016187">
    <property type="entry name" value="CTDL_fold"/>
</dbReference>
<evidence type="ECO:0000313" key="3">
    <source>
        <dbReference type="EMBL" id="ROT65942.1"/>
    </source>
</evidence>
<feature type="signal peptide" evidence="1">
    <location>
        <begin position="1"/>
        <end position="25"/>
    </location>
</feature>
<dbReference type="GO" id="GO:0030246">
    <property type="term" value="F:carbohydrate binding"/>
    <property type="evidence" value="ECO:0007669"/>
    <property type="project" value="UniProtKB-KW"/>
</dbReference>
<dbReference type="CDD" id="cd00037">
    <property type="entry name" value="CLECT"/>
    <property type="match status" value="1"/>
</dbReference>
<proteinExistence type="predicted"/>
<dbReference type="SUPFAM" id="SSF56436">
    <property type="entry name" value="C-type lectin-like"/>
    <property type="match status" value="1"/>
</dbReference>
<dbReference type="AlphaFoldDB" id="A0A423SP22"/>
<reference evidence="3 4" key="2">
    <citation type="submission" date="2019-01" db="EMBL/GenBank/DDBJ databases">
        <title>The decoding of complex shrimp genome reveals the adaptation for benthos swimmer, frequently molting mechanism and breeding impact on genome.</title>
        <authorList>
            <person name="Sun Y."/>
            <person name="Gao Y."/>
            <person name="Yu Y."/>
        </authorList>
    </citation>
    <scope>NUCLEOTIDE SEQUENCE [LARGE SCALE GENOMIC DNA]</scope>
    <source>
        <tissue evidence="3">Muscle</tissue>
    </source>
</reference>
<evidence type="ECO:0000313" key="4">
    <source>
        <dbReference type="Proteomes" id="UP000283509"/>
    </source>
</evidence>
<protein>
    <submittedName>
        <fullName evidence="3">C-type lectin 6</fullName>
    </submittedName>
</protein>
<dbReference type="InterPro" id="IPR001304">
    <property type="entry name" value="C-type_lectin-like"/>
</dbReference>
<evidence type="ECO:0000259" key="2">
    <source>
        <dbReference type="PROSITE" id="PS50041"/>
    </source>
</evidence>
<comment type="caution">
    <text evidence="3">The sequence shown here is derived from an EMBL/GenBank/DDBJ whole genome shotgun (WGS) entry which is preliminary data.</text>
</comment>
<organism evidence="3 4">
    <name type="scientific">Penaeus vannamei</name>
    <name type="common">Whiteleg shrimp</name>
    <name type="synonym">Litopenaeus vannamei</name>
    <dbReference type="NCBI Taxonomy" id="6689"/>
    <lineage>
        <taxon>Eukaryota</taxon>
        <taxon>Metazoa</taxon>
        <taxon>Ecdysozoa</taxon>
        <taxon>Arthropoda</taxon>
        <taxon>Crustacea</taxon>
        <taxon>Multicrustacea</taxon>
        <taxon>Malacostraca</taxon>
        <taxon>Eumalacostraca</taxon>
        <taxon>Eucarida</taxon>
        <taxon>Decapoda</taxon>
        <taxon>Dendrobranchiata</taxon>
        <taxon>Penaeoidea</taxon>
        <taxon>Penaeidae</taxon>
        <taxon>Penaeus</taxon>
    </lineage>
</organism>
<keyword evidence="4" id="KW-1185">Reference proteome</keyword>
<dbReference type="PROSITE" id="PS50041">
    <property type="entry name" value="C_TYPE_LECTIN_2"/>
    <property type="match status" value="1"/>
</dbReference>
<evidence type="ECO:0000256" key="1">
    <source>
        <dbReference type="SAM" id="SignalP"/>
    </source>
</evidence>
<reference evidence="3 4" key="1">
    <citation type="submission" date="2018-04" db="EMBL/GenBank/DDBJ databases">
        <authorList>
            <person name="Zhang X."/>
            <person name="Yuan J."/>
            <person name="Li F."/>
            <person name="Xiang J."/>
        </authorList>
    </citation>
    <scope>NUCLEOTIDE SEQUENCE [LARGE SCALE GENOMIC DNA]</scope>
    <source>
        <tissue evidence="3">Muscle</tissue>
    </source>
</reference>
<feature type="chain" id="PRO_5019199433" evidence="1">
    <location>
        <begin position="26"/>
        <end position="138"/>
    </location>
</feature>
<keyword evidence="3" id="KW-0430">Lectin</keyword>
<dbReference type="Proteomes" id="UP000283509">
    <property type="component" value="Unassembled WGS sequence"/>
</dbReference>
<accession>A0A423SP22</accession>
<feature type="domain" description="C-type lectin" evidence="2">
    <location>
        <begin position="50"/>
        <end position="138"/>
    </location>
</feature>
<keyword evidence="1" id="KW-0732">Signal</keyword>
<dbReference type="InterPro" id="IPR016186">
    <property type="entry name" value="C-type_lectin-like/link_sf"/>
</dbReference>
<dbReference type="OrthoDB" id="6375279at2759"/>
<name>A0A423SP22_PENVA</name>
<dbReference type="EMBL" id="QCYY01003014">
    <property type="protein sequence ID" value="ROT65942.1"/>
    <property type="molecule type" value="Genomic_DNA"/>
</dbReference>